<proteinExistence type="predicted"/>
<dbReference type="Proteomes" id="UP000041254">
    <property type="component" value="Unassembled WGS sequence"/>
</dbReference>
<keyword evidence="2" id="KW-1185">Reference proteome</keyword>
<evidence type="ECO:0000313" key="1">
    <source>
        <dbReference type="EMBL" id="CEM23461.1"/>
    </source>
</evidence>
<gene>
    <name evidence="1" type="ORF">Vbra_9682</name>
</gene>
<dbReference type="InParanoid" id="A0A0G4G5U1"/>
<name>A0A0G4G5U1_VITBC</name>
<dbReference type="VEuPathDB" id="CryptoDB:Vbra_9682"/>
<accession>A0A0G4G5U1</accession>
<dbReference type="PhylomeDB" id="A0A0G4G5U1"/>
<dbReference type="AlphaFoldDB" id="A0A0G4G5U1"/>
<reference evidence="1 2" key="1">
    <citation type="submission" date="2014-11" db="EMBL/GenBank/DDBJ databases">
        <authorList>
            <person name="Zhu J."/>
            <person name="Qi W."/>
            <person name="Song R."/>
        </authorList>
    </citation>
    <scope>NUCLEOTIDE SEQUENCE [LARGE SCALE GENOMIC DNA]</scope>
</reference>
<protein>
    <submittedName>
        <fullName evidence="1">Uncharacterized protein</fullName>
    </submittedName>
</protein>
<organism evidence="1 2">
    <name type="scientific">Vitrella brassicaformis (strain CCMP3155)</name>
    <dbReference type="NCBI Taxonomy" id="1169540"/>
    <lineage>
        <taxon>Eukaryota</taxon>
        <taxon>Sar</taxon>
        <taxon>Alveolata</taxon>
        <taxon>Colpodellida</taxon>
        <taxon>Vitrellaceae</taxon>
        <taxon>Vitrella</taxon>
    </lineage>
</organism>
<evidence type="ECO:0000313" key="2">
    <source>
        <dbReference type="Proteomes" id="UP000041254"/>
    </source>
</evidence>
<dbReference type="EMBL" id="CDMY01000569">
    <property type="protein sequence ID" value="CEM23461.1"/>
    <property type="molecule type" value="Genomic_DNA"/>
</dbReference>
<sequence>MSFLATRSGVSALPYFLRLALSRPVGQASLRLLHSDGKAIEGQRLRKLCQQPAHFQRIVSNAGVRCVLDLLVGIEVRRTHEGAQADLAVRPVAVEADDWMPVQVKSTKAVRKEEGADFSPRTYHFFRSVQGYPSMPVICVSLDVPQIWLFDGSVLARGPHHLKVTEGKKWDVWPYRCNTKKGGRGSLSARLLDAYDSDAFMKTSLETILRQRSSAAHRGALSTERWRPLLDKSGIERVDDWGIEGSTVDEIWATKAGKKLHIQHKLAYWVEGSRGCRVVLKKYKAYQPQKRSNSFQRYDEKDFDALALALPPLAPHSSLPFLSANRYLYLIPMAALVERQMVNGAKCHSTSPGSAVYLYPPNLPIEPARRANRWTNAFLIDQDATDKGVGHLLSIIDGFFP</sequence>